<dbReference type="STRING" id="1797535.A2744_01915"/>
<dbReference type="AlphaFoldDB" id="A0A1G1Y1C3"/>
<proteinExistence type="predicted"/>
<dbReference type="SUPFAM" id="SSF52172">
    <property type="entry name" value="CheY-like"/>
    <property type="match status" value="1"/>
</dbReference>
<gene>
    <name evidence="4" type="ORF">A2744_01915</name>
</gene>
<organism evidence="4 5">
    <name type="scientific">Candidatus Buchananbacteria bacterium RIFCSPHIGHO2_01_FULL_44_11</name>
    <dbReference type="NCBI Taxonomy" id="1797535"/>
    <lineage>
        <taxon>Bacteria</taxon>
        <taxon>Candidatus Buchananiibacteriota</taxon>
    </lineage>
</organism>
<dbReference type="PANTHER" id="PTHR44591">
    <property type="entry name" value="STRESS RESPONSE REGULATOR PROTEIN 1"/>
    <property type="match status" value="1"/>
</dbReference>
<accession>A0A1G1Y1C3</accession>
<comment type="caution">
    <text evidence="4">The sequence shown here is derived from an EMBL/GenBank/DDBJ whole genome shotgun (WGS) entry which is preliminary data.</text>
</comment>
<name>A0A1G1Y1C3_9BACT</name>
<evidence type="ECO:0000256" key="2">
    <source>
        <dbReference type="PROSITE-ProRule" id="PRU00169"/>
    </source>
</evidence>
<dbReference type="Gene3D" id="3.40.50.2300">
    <property type="match status" value="1"/>
</dbReference>
<evidence type="ECO:0000259" key="3">
    <source>
        <dbReference type="PROSITE" id="PS50110"/>
    </source>
</evidence>
<dbReference type="EMBL" id="MHIE01000007">
    <property type="protein sequence ID" value="OGY46098.1"/>
    <property type="molecule type" value="Genomic_DNA"/>
</dbReference>
<evidence type="ECO:0000313" key="5">
    <source>
        <dbReference type="Proteomes" id="UP000178240"/>
    </source>
</evidence>
<dbReference type="InterPro" id="IPR001789">
    <property type="entry name" value="Sig_transdc_resp-reg_receiver"/>
</dbReference>
<feature type="domain" description="Response regulatory" evidence="3">
    <location>
        <begin position="7"/>
        <end position="123"/>
    </location>
</feature>
<keyword evidence="1 2" id="KW-0597">Phosphoprotein</keyword>
<dbReference type="InterPro" id="IPR011006">
    <property type="entry name" value="CheY-like_superfamily"/>
</dbReference>
<reference evidence="4 5" key="1">
    <citation type="journal article" date="2016" name="Nat. Commun.">
        <title>Thousands of microbial genomes shed light on interconnected biogeochemical processes in an aquifer system.</title>
        <authorList>
            <person name="Anantharaman K."/>
            <person name="Brown C.T."/>
            <person name="Hug L.A."/>
            <person name="Sharon I."/>
            <person name="Castelle C.J."/>
            <person name="Probst A.J."/>
            <person name="Thomas B.C."/>
            <person name="Singh A."/>
            <person name="Wilkins M.J."/>
            <person name="Karaoz U."/>
            <person name="Brodie E.L."/>
            <person name="Williams K.H."/>
            <person name="Hubbard S.S."/>
            <person name="Banfield J.F."/>
        </authorList>
    </citation>
    <scope>NUCLEOTIDE SEQUENCE [LARGE SCALE GENOMIC DNA]</scope>
</reference>
<dbReference type="Proteomes" id="UP000178240">
    <property type="component" value="Unassembled WGS sequence"/>
</dbReference>
<feature type="modified residue" description="4-aspartylphosphate" evidence="2">
    <location>
        <position position="56"/>
    </location>
</feature>
<dbReference type="GO" id="GO:0000160">
    <property type="term" value="P:phosphorelay signal transduction system"/>
    <property type="evidence" value="ECO:0007669"/>
    <property type="project" value="InterPro"/>
</dbReference>
<dbReference type="InterPro" id="IPR050595">
    <property type="entry name" value="Bact_response_regulator"/>
</dbReference>
<dbReference type="CDD" id="cd17574">
    <property type="entry name" value="REC_OmpR"/>
    <property type="match status" value="1"/>
</dbReference>
<dbReference type="PROSITE" id="PS50110">
    <property type="entry name" value="RESPONSE_REGULATORY"/>
    <property type="match status" value="1"/>
</dbReference>
<protein>
    <recommendedName>
        <fullName evidence="3">Response regulatory domain-containing protein</fullName>
    </recommendedName>
</protein>
<sequence length="126" mass="14051">MSNGDKTILIVEDDKFLAKMLGRNLESHHYQVVQAINGKEGLVKASQGNIDLILLDIMLPDIDGFDLLETIKNDEKTKRIPVIIISNLGQPEDIQQGKSLGAKDYLVKSDLSLDQVVEKVRKNLPQ</sequence>
<evidence type="ECO:0000313" key="4">
    <source>
        <dbReference type="EMBL" id="OGY46098.1"/>
    </source>
</evidence>
<evidence type="ECO:0000256" key="1">
    <source>
        <dbReference type="ARBA" id="ARBA00022553"/>
    </source>
</evidence>
<dbReference type="Pfam" id="PF00072">
    <property type="entry name" value="Response_reg"/>
    <property type="match status" value="1"/>
</dbReference>
<dbReference type="SMART" id="SM00448">
    <property type="entry name" value="REC"/>
    <property type="match status" value="1"/>
</dbReference>
<dbReference type="PANTHER" id="PTHR44591:SF3">
    <property type="entry name" value="RESPONSE REGULATORY DOMAIN-CONTAINING PROTEIN"/>
    <property type="match status" value="1"/>
</dbReference>